<evidence type="ECO:0000313" key="3">
    <source>
        <dbReference type="Proteomes" id="UP000287651"/>
    </source>
</evidence>
<evidence type="ECO:0000313" key="2">
    <source>
        <dbReference type="EMBL" id="RRT69403.1"/>
    </source>
</evidence>
<gene>
    <name evidence="2" type="ORF">B296_00035361</name>
</gene>
<feature type="compositionally biased region" description="Basic and acidic residues" evidence="1">
    <location>
        <begin position="1"/>
        <end position="10"/>
    </location>
</feature>
<evidence type="ECO:0000256" key="1">
    <source>
        <dbReference type="SAM" id="MobiDB-lite"/>
    </source>
</evidence>
<feature type="region of interest" description="Disordered" evidence="1">
    <location>
        <begin position="1"/>
        <end position="23"/>
    </location>
</feature>
<dbReference type="Proteomes" id="UP000287651">
    <property type="component" value="Unassembled WGS sequence"/>
</dbReference>
<reference evidence="2 3" key="1">
    <citation type="journal article" date="2014" name="Agronomy (Basel)">
        <title>A Draft Genome Sequence for Ensete ventricosum, the Drought-Tolerant Tree Against Hunger.</title>
        <authorList>
            <person name="Harrison J."/>
            <person name="Moore K.A."/>
            <person name="Paszkiewicz K."/>
            <person name="Jones T."/>
            <person name="Grant M."/>
            <person name="Ambacheew D."/>
            <person name="Muzemil S."/>
            <person name="Studholme D.J."/>
        </authorList>
    </citation>
    <scope>NUCLEOTIDE SEQUENCE [LARGE SCALE GENOMIC DNA]</scope>
</reference>
<proteinExistence type="predicted"/>
<dbReference type="EMBL" id="AMZH03004354">
    <property type="protein sequence ID" value="RRT69403.1"/>
    <property type="molecule type" value="Genomic_DNA"/>
</dbReference>
<accession>A0A426ZZM7</accession>
<feature type="region of interest" description="Disordered" evidence="1">
    <location>
        <begin position="57"/>
        <end position="77"/>
    </location>
</feature>
<organism evidence="2 3">
    <name type="scientific">Ensete ventricosum</name>
    <name type="common">Abyssinian banana</name>
    <name type="synonym">Musa ensete</name>
    <dbReference type="NCBI Taxonomy" id="4639"/>
    <lineage>
        <taxon>Eukaryota</taxon>
        <taxon>Viridiplantae</taxon>
        <taxon>Streptophyta</taxon>
        <taxon>Embryophyta</taxon>
        <taxon>Tracheophyta</taxon>
        <taxon>Spermatophyta</taxon>
        <taxon>Magnoliopsida</taxon>
        <taxon>Liliopsida</taxon>
        <taxon>Zingiberales</taxon>
        <taxon>Musaceae</taxon>
        <taxon>Ensete</taxon>
    </lineage>
</organism>
<protein>
    <submittedName>
        <fullName evidence="2">Uncharacterized protein</fullName>
    </submittedName>
</protein>
<sequence>MVDVGGDERGGNGAGDPLRGPATGALAGAAELLPLQRGAHEALPVVVYGRHLPLSAARGAGNPSSRHVGRGGEFEGLPAAGTTDLVSQMDWQEMRASFSRKWGSRFRVWGTKENKGDLGDKAEKWVDLSKV</sequence>
<dbReference type="AlphaFoldDB" id="A0A426ZZM7"/>
<name>A0A426ZZM7_ENSVE</name>
<comment type="caution">
    <text evidence="2">The sequence shown here is derived from an EMBL/GenBank/DDBJ whole genome shotgun (WGS) entry which is preliminary data.</text>
</comment>